<proteinExistence type="predicted"/>
<dbReference type="AlphaFoldDB" id="A0A7J6WAZ1"/>
<reference evidence="1 2" key="1">
    <citation type="submission" date="2020-06" db="EMBL/GenBank/DDBJ databases">
        <title>Transcriptomic and genomic resources for Thalictrum thalictroides and T. hernandezii: Facilitating candidate gene discovery in an emerging model plant lineage.</title>
        <authorList>
            <person name="Arias T."/>
            <person name="Riano-Pachon D.M."/>
            <person name="Di Stilio V.S."/>
        </authorList>
    </citation>
    <scope>NUCLEOTIDE SEQUENCE [LARGE SCALE GENOMIC DNA]</scope>
    <source>
        <strain evidence="2">cv. WT478/WT964</strain>
        <tissue evidence="1">Leaves</tissue>
    </source>
</reference>
<accession>A0A7J6WAZ1</accession>
<comment type="caution">
    <text evidence="1">The sequence shown here is derived from an EMBL/GenBank/DDBJ whole genome shotgun (WGS) entry which is preliminary data.</text>
</comment>
<organism evidence="1 2">
    <name type="scientific">Thalictrum thalictroides</name>
    <name type="common">Rue-anemone</name>
    <name type="synonym">Anemone thalictroides</name>
    <dbReference type="NCBI Taxonomy" id="46969"/>
    <lineage>
        <taxon>Eukaryota</taxon>
        <taxon>Viridiplantae</taxon>
        <taxon>Streptophyta</taxon>
        <taxon>Embryophyta</taxon>
        <taxon>Tracheophyta</taxon>
        <taxon>Spermatophyta</taxon>
        <taxon>Magnoliopsida</taxon>
        <taxon>Ranunculales</taxon>
        <taxon>Ranunculaceae</taxon>
        <taxon>Thalictroideae</taxon>
        <taxon>Thalictrum</taxon>
    </lineage>
</organism>
<dbReference type="Proteomes" id="UP000554482">
    <property type="component" value="Unassembled WGS sequence"/>
</dbReference>
<evidence type="ECO:0000313" key="2">
    <source>
        <dbReference type="Proteomes" id="UP000554482"/>
    </source>
</evidence>
<name>A0A7J6WAZ1_THATH</name>
<evidence type="ECO:0000313" key="1">
    <source>
        <dbReference type="EMBL" id="KAF5193780.1"/>
    </source>
</evidence>
<sequence>MAESVIEWLVAWPKKRGPELSVIVWQLTTVVIYYMDYLEKPQCMGKSSVRRRSTLGRWKWRSMARFGTGVESGQEGGTTVFKICFQDERI</sequence>
<protein>
    <submittedName>
        <fullName evidence="1">Uncharacterized protein</fullName>
    </submittedName>
</protein>
<dbReference type="EMBL" id="JABWDY010019632">
    <property type="protein sequence ID" value="KAF5193780.1"/>
    <property type="molecule type" value="Genomic_DNA"/>
</dbReference>
<gene>
    <name evidence="1" type="ORF">FRX31_016633</name>
</gene>
<keyword evidence="2" id="KW-1185">Reference proteome</keyword>